<dbReference type="Pfam" id="PF00892">
    <property type="entry name" value="EamA"/>
    <property type="match status" value="2"/>
</dbReference>
<feature type="transmembrane region" description="Helical" evidence="1">
    <location>
        <begin position="151"/>
        <end position="173"/>
    </location>
</feature>
<evidence type="ECO:0000313" key="3">
    <source>
        <dbReference type="EMBL" id="BBO90208.1"/>
    </source>
</evidence>
<sequence length="301" mass="33081">MAQDAMQPTISAAWKTTLGAMMISFSAVWVKLVHVSPTASAYYRVFLGGIFLLLILVIRGEPLWRGWRTFSWSLVAGLFFALDLYSWHRCIGYVGPGLATILGNFEVFLVPVAGVLLYGERLSWRFVLSVPLAVTGLFMIVGIRWEQLSPNYRIGIAYGLSTALFYTGFLVVLRRLQTHGSRPSALFSLMVVSFFTAFFLAVEMLRTGDSFAVPDLQSGVALIALGLFSQTVGWLLITHSLPLIPAAIAGLLLLLQPSLSFLWDVLFFGRETSTLAWAGVSLALSAIYIGATSGRRRSAKR</sequence>
<keyword evidence="1" id="KW-1133">Transmembrane helix</keyword>
<dbReference type="InterPro" id="IPR037185">
    <property type="entry name" value="EmrE-like"/>
</dbReference>
<feature type="transmembrane region" description="Helical" evidence="1">
    <location>
        <begin position="41"/>
        <end position="58"/>
    </location>
</feature>
<name>A0A5K8ACL3_9BACT</name>
<dbReference type="SUPFAM" id="SSF103481">
    <property type="entry name" value="Multidrug resistance efflux transporter EmrE"/>
    <property type="match status" value="2"/>
</dbReference>
<feature type="domain" description="EamA" evidence="2">
    <location>
        <begin position="154"/>
        <end position="289"/>
    </location>
</feature>
<accession>A0A5K8ACL3</accession>
<feature type="domain" description="EamA" evidence="2">
    <location>
        <begin position="18"/>
        <end position="141"/>
    </location>
</feature>
<feature type="transmembrane region" description="Helical" evidence="1">
    <location>
        <begin position="12"/>
        <end position="29"/>
    </location>
</feature>
<gene>
    <name evidence="3" type="ORF">DSCOOX_33880</name>
</gene>
<proteinExistence type="predicted"/>
<feature type="transmembrane region" description="Helical" evidence="1">
    <location>
        <begin position="243"/>
        <end position="263"/>
    </location>
</feature>
<dbReference type="PANTHER" id="PTHR22911">
    <property type="entry name" value="ACYL-MALONYL CONDENSING ENZYME-RELATED"/>
    <property type="match status" value="1"/>
</dbReference>
<evidence type="ECO:0000259" key="2">
    <source>
        <dbReference type="Pfam" id="PF00892"/>
    </source>
</evidence>
<organism evidence="3 4">
    <name type="scientific">Desulfosarcina ovata subsp. ovata</name>
    <dbReference type="NCBI Taxonomy" id="2752305"/>
    <lineage>
        <taxon>Bacteria</taxon>
        <taxon>Pseudomonadati</taxon>
        <taxon>Thermodesulfobacteriota</taxon>
        <taxon>Desulfobacteria</taxon>
        <taxon>Desulfobacterales</taxon>
        <taxon>Desulfosarcinaceae</taxon>
        <taxon>Desulfosarcina</taxon>
    </lineage>
</organism>
<evidence type="ECO:0000313" key="4">
    <source>
        <dbReference type="Proteomes" id="UP000422108"/>
    </source>
</evidence>
<dbReference type="EMBL" id="AP021879">
    <property type="protein sequence ID" value="BBO90208.1"/>
    <property type="molecule type" value="Genomic_DNA"/>
</dbReference>
<keyword evidence="4" id="KW-1185">Reference proteome</keyword>
<keyword evidence="1" id="KW-0812">Transmembrane</keyword>
<dbReference type="InterPro" id="IPR000620">
    <property type="entry name" value="EamA_dom"/>
</dbReference>
<dbReference type="AlphaFoldDB" id="A0A5K8ACL3"/>
<keyword evidence="1" id="KW-0472">Membrane</keyword>
<dbReference type="Proteomes" id="UP000422108">
    <property type="component" value="Chromosome"/>
</dbReference>
<dbReference type="PANTHER" id="PTHR22911:SF137">
    <property type="entry name" value="SOLUTE CARRIER FAMILY 35 MEMBER G2-RELATED"/>
    <property type="match status" value="1"/>
</dbReference>
<feature type="transmembrane region" description="Helical" evidence="1">
    <location>
        <begin position="185"/>
        <end position="204"/>
    </location>
</feature>
<feature type="transmembrane region" description="Helical" evidence="1">
    <location>
        <begin position="216"/>
        <end position="236"/>
    </location>
</feature>
<feature type="transmembrane region" description="Helical" evidence="1">
    <location>
        <begin position="93"/>
        <end position="119"/>
    </location>
</feature>
<protein>
    <recommendedName>
        <fullName evidence="2">EamA domain-containing protein</fullName>
    </recommendedName>
</protein>
<reference evidence="3 4" key="1">
    <citation type="submission" date="2019-11" db="EMBL/GenBank/DDBJ databases">
        <title>Comparative genomics of hydrocarbon-degrading Desulfosarcina strains.</title>
        <authorList>
            <person name="Watanabe M."/>
            <person name="Kojima H."/>
            <person name="Fukui M."/>
        </authorList>
    </citation>
    <scope>NUCLEOTIDE SEQUENCE [LARGE SCALE GENOMIC DNA]</scope>
    <source>
        <strain evidence="4">oXyS1</strain>
    </source>
</reference>
<dbReference type="GO" id="GO:0016020">
    <property type="term" value="C:membrane"/>
    <property type="evidence" value="ECO:0007669"/>
    <property type="project" value="InterPro"/>
</dbReference>
<evidence type="ECO:0000256" key="1">
    <source>
        <dbReference type="SAM" id="Phobius"/>
    </source>
</evidence>
<feature type="transmembrane region" description="Helical" evidence="1">
    <location>
        <begin position="275"/>
        <end position="291"/>
    </location>
</feature>
<feature type="transmembrane region" description="Helical" evidence="1">
    <location>
        <begin position="70"/>
        <end position="87"/>
    </location>
</feature>
<feature type="transmembrane region" description="Helical" evidence="1">
    <location>
        <begin position="126"/>
        <end position="145"/>
    </location>
</feature>